<evidence type="ECO:0000256" key="4">
    <source>
        <dbReference type="ARBA" id="ARBA00022679"/>
    </source>
</evidence>
<feature type="transmembrane region" description="Helical" evidence="8">
    <location>
        <begin position="124"/>
        <end position="143"/>
    </location>
</feature>
<dbReference type="GO" id="GO:0005886">
    <property type="term" value="C:plasma membrane"/>
    <property type="evidence" value="ECO:0007669"/>
    <property type="project" value="UniProtKB-SubCell"/>
</dbReference>
<name>A0A3N3ZTT3_9MICC</name>
<dbReference type="AlphaFoldDB" id="A0A3N3ZTT3"/>
<dbReference type="InterPro" id="IPR050297">
    <property type="entry name" value="LipidA_mod_glycosyltrf_83"/>
</dbReference>
<evidence type="ECO:0000256" key="8">
    <source>
        <dbReference type="SAM" id="Phobius"/>
    </source>
</evidence>
<evidence type="ECO:0000256" key="6">
    <source>
        <dbReference type="ARBA" id="ARBA00022989"/>
    </source>
</evidence>
<feature type="transmembrane region" description="Helical" evidence="8">
    <location>
        <begin position="178"/>
        <end position="203"/>
    </location>
</feature>
<feature type="transmembrane region" description="Helical" evidence="8">
    <location>
        <begin position="333"/>
        <end position="352"/>
    </location>
</feature>
<dbReference type="RefSeq" id="WP_123823609.1">
    <property type="nucleotide sequence ID" value="NZ_RKMF01000001.1"/>
</dbReference>
<gene>
    <name evidence="9" type="ORF">EDL96_01135</name>
</gene>
<feature type="transmembrane region" description="Helical" evidence="8">
    <location>
        <begin position="302"/>
        <end position="321"/>
    </location>
</feature>
<keyword evidence="6 8" id="KW-1133">Transmembrane helix</keyword>
<comment type="subcellular location">
    <subcellularLocation>
        <location evidence="1">Cell membrane</location>
        <topology evidence="1">Multi-pass membrane protein</topology>
    </subcellularLocation>
</comment>
<keyword evidence="5 8" id="KW-0812">Transmembrane</keyword>
<evidence type="ECO:0000256" key="1">
    <source>
        <dbReference type="ARBA" id="ARBA00004651"/>
    </source>
</evidence>
<protein>
    <submittedName>
        <fullName evidence="9">Uncharacterized protein</fullName>
    </submittedName>
</protein>
<evidence type="ECO:0000313" key="9">
    <source>
        <dbReference type="EMBL" id="ROZ65717.1"/>
    </source>
</evidence>
<evidence type="ECO:0000256" key="3">
    <source>
        <dbReference type="ARBA" id="ARBA00022676"/>
    </source>
</evidence>
<feature type="transmembrane region" description="Helical" evidence="8">
    <location>
        <begin position="215"/>
        <end position="236"/>
    </location>
</feature>
<sequence>MTPSSTDLRREDAATRPPLPWWPAVFGALLTGAVAFWGLATPQYWFDEAASVSAVDRPFGSLIAMVQKVDAVHALYYVVMYPWAALFGTSELAMRTPSALALVVMSVFLTRIGMAYARRYMPERTVFVGVMVAVLGAVLPGLSWTGQEARGYAMGAMSLTIAWWFFERFREHRHTPSLVGFALFMAAGVGFSLYVAMLLPLFFARSLRWGRRNTVKVLVACLVAGSVCIPLVIVAAEQSGQVSWIDATTREVLRRMALMVFFLSPRNRFGAYNGPVEQIAPWLGLFTILVVALGLIRSRARWIMLWLLSLVLLPFVVILVAQLLGKQYFQERYLTFTAPVLVVALALGLAAIPWRPVGALGLALFTLLSFPSFLGQNGEFAKKDGYKTAAVAAAQADTVIFMDDEARGIFVAYPPDHPVKDPMLAQNKEDSATLWGQSHPGWWSWQLDETGKVSVVAFKPNPYYGAVLQHLDSIGCTITDENLESRFRVTNLKCPDTLAQPARTPVEPGT</sequence>
<comment type="caution">
    <text evidence="9">The sequence shown here is derived from an EMBL/GenBank/DDBJ whole genome shotgun (WGS) entry which is preliminary data.</text>
</comment>
<keyword evidence="4" id="KW-0808">Transferase</keyword>
<accession>A0A3N3ZTT3</accession>
<dbReference type="PANTHER" id="PTHR33908">
    <property type="entry name" value="MANNOSYLTRANSFERASE YKCB-RELATED"/>
    <property type="match status" value="1"/>
</dbReference>
<keyword evidence="10" id="KW-1185">Reference proteome</keyword>
<dbReference type="GO" id="GO:0016763">
    <property type="term" value="F:pentosyltransferase activity"/>
    <property type="evidence" value="ECO:0007669"/>
    <property type="project" value="TreeGrafter"/>
</dbReference>
<evidence type="ECO:0000256" key="2">
    <source>
        <dbReference type="ARBA" id="ARBA00022475"/>
    </source>
</evidence>
<dbReference type="Proteomes" id="UP000270616">
    <property type="component" value="Unassembled WGS sequence"/>
</dbReference>
<dbReference type="OrthoDB" id="5318634at2"/>
<feature type="transmembrane region" description="Helical" evidence="8">
    <location>
        <begin position="358"/>
        <end position="375"/>
    </location>
</feature>
<evidence type="ECO:0000256" key="5">
    <source>
        <dbReference type="ARBA" id="ARBA00022692"/>
    </source>
</evidence>
<keyword evidence="2" id="KW-1003">Cell membrane</keyword>
<dbReference type="GO" id="GO:0009103">
    <property type="term" value="P:lipopolysaccharide biosynthetic process"/>
    <property type="evidence" value="ECO:0007669"/>
    <property type="project" value="UniProtKB-ARBA"/>
</dbReference>
<keyword evidence="7 8" id="KW-0472">Membrane</keyword>
<feature type="transmembrane region" description="Helical" evidence="8">
    <location>
        <begin position="149"/>
        <end position="166"/>
    </location>
</feature>
<feature type="transmembrane region" description="Helical" evidence="8">
    <location>
        <begin position="20"/>
        <end position="39"/>
    </location>
</feature>
<feature type="transmembrane region" description="Helical" evidence="8">
    <location>
        <begin position="279"/>
        <end position="296"/>
    </location>
</feature>
<proteinExistence type="predicted"/>
<keyword evidence="3" id="KW-0328">Glycosyltransferase</keyword>
<reference evidence="9 10" key="1">
    <citation type="submission" date="2018-10" db="EMBL/GenBank/DDBJ databases">
        <title>Kocuria sp. M5W7-7, whole genome shotgun sequence.</title>
        <authorList>
            <person name="Tuo L."/>
        </authorList>
    </citation>
    <scope>NUCLEOTIDE SEQUENCE [LARGE SCALE GENOMIC DNA]</scope>
    <source>
        <strain evidence="9 10">M5W7-7</strain>
    </source>
</reference>
<evidence type="ECO:0000256" key="7">
    <source>
        <dbReference type="ARBA" id="ARBA00023136"/>
    </source>
</evidence>
<dbReference type="PANTHER" id="PTHR33908:SF11">
    <property type="entry name" value="MEMBRANE PROTEIN"/>
    <property type="match status" value="1"/>
</dbReference>
<feature type="transmembrane region" description="Helical" evidence="8">
    <location>
        <begin position="99"/>
        <end position="117"/>
    </location>
</feature>
<organism evidence="9 10">
    <name type="scientific">Kocuria soli</name>
    <dbReference type="NCBI Taxonomy" id="2485125"/>
    <lineage>
        <taxon>Bacteria</taxon>
        <taxon>Bacillati</taxon>
        <taxon>Actinomycetota</taxon>
        <taxon>Actinomycetes</taxon>
        <taxon>Micrococcales</taxon>
        <taxon>Micrococcaceae</taxon>
        <taxon>Kocuria</taxon>
    </lineage>
</organism>
<dbReference type="EMBL" id="RKMF01000001">
    <property type="protein sequence ID" value="ROZ65717.1"/>
    <property type="molecule type" value="Genomic_DNA"/>
</dbReference>
<evidence type="ECO:0000313" key="10">
    <source>
        <dbReference type="Proteomes" id="UP000270616"/>
    </source>
</evidence>